<evidence type="ECO:0000256" key="3">
    <source>
        <dbReference type="SAM" id="MobiDB-lite"/>
    </source>
</evidence>
<evidence type="ECO:0000256" key="1">
    <source>
        <dbReference type="ARBA" id="ARBA00022441"/>
    </source>
</evidence>
<dbReference type="PANTHER" id="PTHR46093:SF18">
    <property type="entry name" value="FIBRONECTIN TYPE-III DOMAIN-CONTAINING PROTEIN"/>
    <property type="match status" value="1"/>
</dbReference>
<feature type="compositionally biased region" description="Pro residues" evidence="3">
    <location>
        <begin position="150"/>
        <end position="164"/>
    </location>
</feature>
<dbReference type="Pfam" id="PF24681">
    <property type="entry name" value="Kelch_KLHDC2_KLHL20_DRC7"/>
    <property type="match status" value="1"/>
</dbReference>
<evidence type="ECO:0000256" key="2">
    <source>
        <dbReference type="ARBA" id="ARBA00022737"/>
    </source>
</evidence>
<dbReference type="EMBL" id="BDIP01000423">
    <property type="protein sequence ID" value="GIQ81542.1"/>
    <property type="molecule type" value="Genomic_DNA"/>
</dbReference>
<evidence type="ECO:0008006" key="6">
    <source>
        <dbReference type="Google" id="ProtNLM"/>
    </source>
</evidence>
<gene>
    <name evidence="4" type="ORF">KIPB_002517</name>
</gene>
<keyword evidence="1" id="KW-0880">Kelch repeat</keyword>
<accession>A0A9K3CRI7</accession>
<evidence type="ECO:0000313" key="4">
    <source>
        <dbReference type="EMBL" id="GIQ81542.1"/>
    </source>
</evidence>
<dbReference type="Proteomes" id="UP000265618">
    <property type="component" value="Unassembled WGS sequence"/>
</dbReference>
<dbReference type="InterPro" id="IPR006652">
    <property type="entry name" value="Kelch_1"/>
</dbReference>
<name>A0A9K3CRI7_9EUKA</name>
<dbReference type="SMART" id="SM00612">
    <property type="entry name" value="Kelch"/>
    <property type="match status" value="3"/>
</dbReference>
<dbReference type="PANTHER" id="PTHR46093">
    <property type="entry name" value="ACYL-COA-BINDING DOMAIN-CONTAINING PROTEIN 5"/>
    <property type="match status" value="1"/>
</dbReference>
<comment type="caution">
    <text evidence="4">The sequence shown here is derived from an EMBL/GenBank/DDBJ whole genome shotgun (WGS) entry which is preliminary data.</text>
</comment>
<dbReference type="Gene3D" id="2.120.10.80">
    <property type="entry name" value="Kelch-type beta propeller"/>
    <property type="match status" value="1"/>
</dbReference>
<proteinExistence type="predicted"/>
<reference evidence="4 5" key="1">
    <citation type="journal article" date="2018" name="PLoS ONE">
        <title>The draft genome of Kipferlia bialata reveals reductive genome evolution in fornicate parasites.</title>
        <authorList>
            <person name="Tanifuji G."/>
            <person name="Takabayashi S."/>
            <person name="Kume K."/>
            <person name="Takagi M."/>
            <person name="Nakayama T."/>
            <person name="Kamikawa R."/>
            <person name="Inagaki Y."/>
            <person name="Hashimoto T."/>
        </authorList>
    </citation>
    <scope>NUCLEOTIDE SEQUENCE [LARGE SCALE GENOMIC DNA]</scope>
    <source>
        <strain evidence="4">NY0173</strain>
    </source>
</reference>
<feature type="region of interest" description="Disordered" evidence="3">
    <location>
        <begin position="130"/>
        <end position="171"/>
    </location>
</feature>
<keyword evidence="5" id="KW-1185">Reference proteome</keyword>
<dbReference type="InterPro" id="IPR015915">
    <property type="entry name" value="Kelch-typ_b-propeller"/>
</dbReference>
<dbReference type="AlphaFoldDB" id="A0A9K3CRI7"/>
<keyword evidence="2" id="KW-0677">Repeat</keyword>
<protein>
    <recommendedName>
        <fullName evidence="6">Kelch repeat type 1</fullName>
    </recommendedName>
</protein>
<dbReference type="OrthoDB" id="7956040at2759"/>
<evidence type="ECO:0000313" key="5">
    <source>
        <dbReference type="Proteomes" id="UP000265618"/>
    </source>
</evidence>
<sequence>MFQALRRSATIVQANTGVKMHCTEVDVQLHRPPANAIGCGICQIAPNTAFIVGQNGYQSRTHHCVIVTMEPRADEEEVEVVTEEGLYEETHGYGVMQERVYGAEMSAVPHSCPAFPANCAESYPPPDQWAQSFSFHVPPPTEDSQFGNTTPPPPTRSRRPPPQSMPSGFNRGYGMGYGSYPQGQGYSMSPPEIDGDCAGVDECIPFTIDPACPNDVYVLREEVLDCPLDKSVRDCTAVCVGSDVIVYGGIHANTQTFNTEMWRYSVPAKTWHIVRRHRGHAWPDPRCGHGAFEMGGCMYIIGGRNKDMLSDMWMFSPRDQRWTRGPDLPIPGVGTSCVCVGEEVHAVGGGFPNKTHLKFTREAGWQTLPDLPFFVIKPYCYVYGTQVVVVGGEFHENSCTAFDTATGVWTDFGQSPINLAATQGCPLSPSTAMVHTSRGTIIACVSATGPPSHGHTFHRRWG</sequence>
<organism evidence="4 5">
    <name type="scientific">Kipferlia bialata</name>
    <dbReference type="NCBI Taxonomy" id="797122"/>
    <lineage>
        <taxon>Eukaryota</taxon>
        <taxon>Metamonada</taxon>
        <taxon>Carpediemonas-like organisms</taxon>
        <taxon>Kipferlia</taxon>
    </lineage>
</organism>
<dbReference type="SUPFAM" id="SSF117281">
    <property type="entry name" value="Kelch motif"/>
    <property type="match status" value="1"/>
</dbReference>